<dbReference type="EnsemblMetazoa" id="XM_014388912.2">
    <property type="protein sequence ID" value="XP_014244398.2"/>
    <property type="gene ID" value="LOC106663822"/>
</dbReference>
<proteinExistence type="predicted"/>
<organism evidence="2 3">
    <name type="scientific">Cimex lectularius</name>
    <name type="common">Bed bug</name>
    <name type="synonym">Acanthia lectularia</name>
    <dbReference type="NCBI Taxonomy" id="79782"/>
    <lineage>
        <taxon>Eukaryota</taxon>
        <taxon>Metazoa</taxon>
        <taxon>Ecdysozoa</taxon>
        <taxon>Arthropoda</taxon>
        <taxon>Hexapoda</taxon>
        <taxon>Insecta</taxon>
        <taxon>Pterygota</taxon>
        <taxon>Neoptera</taxon>
        <taxon>Paraneoptera</taxon>
        <taxon>Hemiptera</taxon>
        <taxon>Heteroptera</taxon>
        <taxon>Panheteroptera</taxon>
        <taxon>Cimicomorpha</taxon>
        <taxon>Cimicidae</taxon>
        <taxon>Cimex</taxon>
    </lineage>
</organism>
<evidence type="ECO:0000256" key="1">
    <source>
        <dbReference type="SAM" id="SignalP"/>
    </source>
</evidence>
<evidence type="ECO:0000313" key="3">
    <source>
        <dbReference type="Proteomes" id="UP000494040"/>
    </source>
</evidence>
<dbReference type="RefSeq" id="XP_014244398.2">
    <property type="nucleotide sequence ID" value="XM_014388912.2"/>
</dbReference>
<dbReference type="Proteomes" id="UP000494040">
    <property type="component" value="Unassembled WGS sequence"/>
</dbReference>
<feature type="signal peptide" evidence="1">
    <location>
        <begin position="1"/>
        <end position="22"/>
    </location>
</feature>
<protein>
    <submittedName>
        <fullName evidence="2">Uncharacterized protein</fullName>
    </submittedName>
</protein>
<feature type="chain" id="PRO_5035265250" evidence="1">
    <location>
        <begin position="23"/>
        <end position="181"/>
    </location>
</feature>
<dbReference type="PANTHER" id="PTHR21398:SF1">
    <property type="entry name" value="FI03705P"/>
    <property type="match status" value="1"/>
</dbReference>
<dbReference type="SMART" id="SM00718">
    <property type="entry name" value="DM4_12"/>
    <property type="match status" value="1"/>
</dbReference>
<sequence>MVRYNCLLAVLICLDMASLAAANFSNSAKLHRPKRWLIFPKGSSLQLVYCFLISTYGTKDGIFTVGFTVGLAWEIPVDVRKYIFNNGKSKVHDKDRRDLFKKIEKFVDKQSGQGESCVLRAICETKNRPVKKLTFTETIVSEIFRLENRDFWTMHPKYHDAAKISQTCHHEYPCRFSVYSP</sequence>
<name>A0A8I6RE30_CIMLE</name>
<dbReference type="GeneID" id="106663822"/>
<dbReference type="OMA" id="YRKVELM"/>
<keyword evidence="3" id="KW-1185">Reference proteome</keyword>
<reference evidence="2" key="1">
    <citation type="submission" date="2022-01" db="UniProtKB">
        <authorList>
            <consortium name="EnsemblMetazoa"/>
        </authorList>
    </citation>
    <scope>IDENTIFICATION</scope>
</reference>
<keyword evidence="1" id="KW-0732">Signal</keyword>
<dbReference type="AlphaFoldDB" id="A0A8I6RE30"/>
<dbReference type="OrthoDB" id="6617264at2759"/>
<evidence type="ECO:0000313" key="2">
    <source>
        <dbReference type="EnsemblMetazoa" id="XP_014244398.2"/>
    </source>
</evidence>
<accession>A0A8I6RE30</accession>
<dbReference type="Pfam" id="PF07841">
    <property type="entry name" value="DM4_12"/>
    <property type="match status" value="1"/>
</dbReference>
<dbReference type="KEGG" id="clec:106663822"/>
<dbReference type="PANTHER" id="PTHR21398">
    <property type="entry name" value="AGAP007094-PA"/>
    <property type="match status" value="1"/>
</dbReference>
<dbReference type="InterPro" id="IPR006631">
    <property type="entry name" value="DM4_12"/>
</dbReference>